<dbReference type="PANTHER" id="PTHR31147">
    <property type="entry name" value="ACYL TRANSFERASE 4"/>
    <property type="match status" value="1"/>
</dbReference>
<sequence>MSNQTTPSLPLSLEMKPVEFVIPSKQTPCEILSLSTLDSDFLNEDMYATIYVYKANEHNQNDPVALLRKALSELLVYYYPLSGKIMRGENGRKLQLVCRGEGVPFSVATTSLDLLSLDYLEKLDDEAALRLVPEIEIDYDTDFCYHPLALQVTKFACGGFTIGTALTHVVCDGYGVAQVIHALTELAGGKSEPSVMPVWQRERLVGKIDNEPAKVPGGHIANLLATSPYMPTTDMVTEIINIRAGNIKRLKDSLMIGCEFPKESVTTFELLSSCIWKARSRALKLNPDGITVLALAVGIRHVLDPPLPEGFYGNAYIDVYVELTVRELEEASIYDIAKHVKEAKKTAYDKRYVEEELSNGERLMRDGAKFEGVSDGVFFLTDWRNIGWFGSMDFGWNEPVNLRPLTQRDSAVHIGMILRPSKLDPSMEGGVKVIMTLPRDAMVEFKQDMNAMKQNYIGDTN</sequence>
<dbReference type="InterPro" id="IPR050898">
    <property type="entry name" value="Plant_acyltransferase"/>
</dbReference>
<dbReference type="EMBL" id="CACVBM020000843">
    <property type="protein sequence ID" value="CAA7023949.1"/>
    <property type="molecule type" value="Genomic_DNA"/>
</dbReference>
<proteinExistence type="inferred from homology"/>
<dbReference type="Proteomes" id="UP000467841">
    <property type="component" value="Unassembled WGS sequence"/>
</dbReference>
<dbReference type="OrthoDB" id="671439at2759"/>
<comment type="caution">
    <text evidence="2">The sequence shown here is derived from an EMBL/GenBank/DDBJ whole genome shotgun (WGS) entry which is preliminary data.</text>
</comment>
<comment type="similarity">
    <text evidence="1">Belongs to the plant acyltransferase family.</text>
</comment>
<dbReference type="AlphaFoldDB" id="A0A6D2I2Z9"/>
<reference evidence="2" key="1">
    <citation type="submission" date="2020-01" db="EMBL/GenBank/DDBJ databases">
        <authorList>
            <person name="Mishra B."/>
        </authorList>
    </citation>
    <scope>NUCLEOTIDE SEQUENCE [LARGE SCALE GENOMIC DNA]</scope>
</reference>
<keyword evidence="3" id="KW-1185">Reference proteome</keyword>
<evidence type="ECO:0000256" key="1">
    <source>
        <dbReference type="ARBA" id="ARBA00009861"/>
    </source>
</evidence>
<dbReference type="PANTHER" id="PTHR31147:SF57">
    <property type="entry name" value="(RAPE) HYPOTHETICAL PROTEIN"/>
    <property type="match status" value="1"/>
</dbReference>
<dbReference type="InterPro" id="IPR023213">
    <property type="entry name" value="CAT-like_dom_sf"/>
</dbReference>
<evidence type="ECO:0000313" key="3">
    <source>
        <dbReference type="Proteomes" id="UP000467841"/>
    </source>
</evidence>
<accession>A0A6D2I2Z9</accession>
<name>A0A6D2I2Z9_9BRAS</name>
<dbReference type="Pfam" id="PF02458">
    <property type="entry name" value="Transferase"/>
    <property type="match status" value="1"/>
</dbReference>
<dbReference type="Gene3D" id="3.30.559.10">
    <property type="entry name" value="Chloramphenicol acetyltransferase-like domain"/>
    <property type="match status" value="2"/>
</dbReference>
<organism evidence="2 3">
    <name type="scientific">Microthlaspi erraticum</name>
    <dbReference type="NCBI Taxonomy" id="1685480"/>
    <lineage>
        <taxon>Eukaryota</taxon>
        <taxon>Viridiplantae</taxon>
        <taxon>Streptophyta</taxon>
        <taxon>Embryophyta</taxon>
        <taxon>Tracheophyta</taxon>
        <taxon>Spermatophyta</taxon>
        <taxon>Magnoliopsida</taxon>
        <taxon>eudicotyledons</taxon>
        <taxon>Gunneridae</taxon>
        <taxon>Pentapetalae</taxon>
        <taxon>rosids</taxon>
        <taxon>malvids</taxon>
        <taxon>Brassicales</taxon>
        <taxon>Brassicaceae</taxon>
        <taxon>Coluteocarpeae</taxon>
        <taxon>Microthlaspi</taxon>
    </lineage>
</organism>
<protein>
    <submittedName>
        <fullName evidence="2">Uncharacterized protein</fullName>
    </submittedName>
</protein>
<evidence type="ECO:0000313" key="2">
    <source>
        <dbReference type="EMBL" id="CAA7023949.1"/>
    </source>
</evidence>
<gene>
    <name evidence="2" type="ORF">MERR_LOCUS11184</name>
</gene>